<organism evidence="2 3">
    <name type="scientific">Rubripirellula reticaptiva</name>
    <dbReference type="NCBI Taxonomy" id="2528013"/>
    <lineage>
        <taxon>Bacteria</taxon>
        <taxon>Pseudomonadati</taxon>
        <taxon>Planctomycetota</taxon>
        <taxon>Planctomycetia</taxon>
        <taxon>Pirellulales</taxon>
        <taxon>Pirellulaceae</taxon>
        <taxon>Rubripirellula</taxon>
    </lineage>
</organism>
<dbReference type="Proteomes" id="UP000317977">
    <property type="component" value="Unassembled WGS sequence"/>
</dbReference>
<dbReference type="Gene3D" id="3.40.50.1820">
    <property type="entry name" value="alpha/beta hydrolase"/>
    <property type="match status" value="1"/>
</dbReference>
<dbReference type="SUPFAM" id="SSF53474">
    <property type="entry name" value="alpha/beta-Hydrolases"/>
    <property type="match status" value="1"/>
</dbReference>
<dbReference type="InterPro" id="IPR002372">
    <property type="entry name" value="PQQ_rpt_dom"/>
</dbReference>
<dbReference type="EMBL" id="SJPX01000002">
    <property type="protein sequence ID" value="TWU56090.1"/>
    <property type="molecule type" value="Genomic_DNA"/>
</dbReference>
<sequence length="849" mass="94704">MFTTFAVFHILGKWPMMMTKRSFVGWLCLALAMVFNDGGVKAAEVIPFDLVTPKMTDQPAGPGRRVRQTSPEYQGTDVHHALYLPPDWTPLGSLPVIVEYTGNQWAQCNSTGKTEDANLGYGISGGRGFIWVSMPYIDVGRKQNCSFWWGDRQATVDYCKKNVPRICEQFGGDPDNVFVCGFSRGAIATSYIGLADDEIASLWKGALTHDHFDGQKPWNYADSDRASALTRLSRLNGRPVLVCGTAASQVRDSYLNKHQNLAQFSFLQVPTSEIFDIPEGDVVHPHTDRWMHKPSVYRDQVRDWIANVCDAQATVNSTTVNSTTDFQYASWNQGPGAGADFRMLGERAPTTWSAVRNEHVRWRKSLPETGQSSVITWEDRLFFTTMAPVNSDSELGRDVIAWCCDLDTGDTVWKRRIAGTSVLQLSGCFSDSSSPPAVTDGRTVCFFNASGAITAFDLDGNLRWTRDVMPVGRSQPVLVDGTVVFIRQHYMPDDHGHFTHDHVDALRPLWTQLQAIDLKTGVDRWSSKCGVNMGSVPLLQTRLDGRQVFVVGRGGGHSPPEKPEGISMVDAHDGSTLWTLPLPEFMSTQTFPVIKDEVLVFHRDEHLWINAMTGEINRRVSILRDVQVVQHTDDRWTTGTESLDDADVQRGIIQQSNLFVGKYHYFRSYTQPWIGRVDCEDGSVEYLQLPVQMLPGDRRTNDRLLWSDQDMDPALVKQLLDANRKKPKRLPITQWAFAPNNMLNSRGHRVMGDARSQGNGWGHHASQIPTVIGKSLYVPTMAGTVYVIDWNADQFDEKAITAINDLGPPGKAWNRASLTSAGGRLFAHTISELLCLEASETEPTSNSAD</sequence>
<gene>
    <name evidence="2" type="primary">bamB_4</name>
    <name evidence="2" type="ORF">Poly59_23940</name>
</gene>
<proteinExistence type="predicted"/>
<feature type="domain" description="Pyrrolo-quinoline quinone repeat" evidence="1">
    <location>
        <begin position="405"/>
        <end position="526"/>
    </location>
</feature>
<dbReference type="SUPFAM" id="SSF50998">
    <property type="entry name" value="Quinoprotein alcohol dehydrogenase-like"/>
    <property type="match status" value="1"/>
</dbReference>
<accession>A0A5C6F698</accession>
<evidence type="ECO:0000313" key="2">
    <source>
        <dbReference type="EMBL" id="TWU56090.1"/>
    </source>
</evidence>
<reference evidence="2 3" key="1">
    <citation type="submission" date="2019-02" db="EMBL/GenBank/DDBJ databases">
        <title>Deep-cultivation of Planctomycetes and their phenomic and genomic characterization uncovers novel biology.</title>
        <authorList>
            <person name="Wiegand S."/>
            <person name="Jogler M."/>
            <person name="Boedeker C."/>
            <person name="Pinto D."/>
            <person name="Vollmers J."/>
            <person name="Rivas-Marin E."/>
            <person name="Kohn T."/>
            <person name="Peeters S.H."/>
            <person name="Heuer A."/>
            <person name="Rast P."/>
            <person name="Oberbeckmann S."/>
            <person name="Bunk B."/>
            <person name="Jeske O."/>
            <person name="Meyerdierks A."/>
            <person name="Storesund J.E."/>
            <person name="Kallscheuer N."/>
            <person name="Luecker S."/>
            <person name="Lage O.M."/>
            <person name="Pohl T."/>
            <person name="Merkel B.J."/>
            <person name="Hornburger P."/>
            <person name="Mueller R.-W."/>
            <person name="Bruemmer F."/>
            <person name="Labrenz M."/>
            <person name="Spormann A.M."/>
            <person name="Op Den Camp H."/>
            <person name="Overmann J."/>
            <person name="Amann R."/>
            <person name="Jetten M.S.M."/>
            <person name="Mascher T."/>
            <person name="Medema M.H."/>
            <person name="Devos D.P."/>
            <person name="Kaster A.-K."/>
            <person name="Ovreas L."/>
            <person name="Rohde M."/>
            <person name="Galperin M.Y."/>
            <person name="Jogler C."/>
        </authorList>
    </citation>
    <scope>NUCLEOTIDE SEQUENCE [LARGE SCALE GENOMIC DNA]</scope>
    <source>
        <strain evidence="2 3">Poly59</strain>
    </source>
</reference>
<keyword evidence="3" id="KW-1185">Reference proteome</keyword>
<dbReference type="AlphaFoldDB" id="A0A5C6F698"/>
<dbReference type="Pfam" id="PF13360">
    <property type="entry name" value="PQQ_2"/>
    <property type="match status" value="1"/>
</dbReference>
<comment type="caution">
    <text evidence="2">The sequence shown here is derived from an EMBL/GenBank/DDBJ whole genome shotgun (WGS) entry which is preliminary data.</text>
</comment>
<dbReference type="InterPro" id="IPR011047">
    <property type="entry name" value="Quinoprotein_ADH-like_sf"/>
</dbReference>
<evidence type="ECO:0000259" key="1">
    <source>
        <dbReference type="Pfam" id="PF13360"/>
    </source>
</evidence>
<dbReference type="RefSeq" id="WP_186776181.1">
    <property type="nucleotide sequence ID" value="NZ_SJPX01000002.1"/>
</dbReference>
<dbReference type="InterPro" id="IPR015943">
    <property type="entry name" value="WD40/YVTN_repeat-like_dom_sf"/>
</dbReference>
<name>A0A5C6F698_9BACT</name>
<dbReference type="PANTHER" id="PTHR34512">
    <property type="entry name" value="CELL SURFACE PROTEIN"/>
    <property type="match status" value="1"/>
</dbReference>
<evidence type="ECO:0000313" key="3">
    <source>
        <dbReference type="Proteomes" id="UP000317977"/>
    </source>
</evidence>
<dbReference type="Gene3D" id="2.130.10.10">
    <property type="entry name" value="YVTN repeat-like/Quinoprotein amine dehydrogenase"/>
    <property type="match status" value="1"/>
</dbReference>
<dbReference type="PANTHER" id="PTHR34512:SF30">
    <property type="entry name" value="OUTER MEMBRANE PROTEIN ASSEMBLY FACTOR BAMB"/>
    <property type="match status" value="1"/>
</dbReference>
<dbReference type="InterPro" id="IPR029058">
    <property type="entry name" value="AB_hydrolase_fold"/>
</dbReference>
<protein>
    <submittedName>
        <fullName evidence="2">Outer membrane protein assembly factor BamB</fullName>
    </submittedName>
</protein>